<name>A0A317CCI9_9GAMM</name>
<dbReference type="OrthoDB" id="190233at2"/>
<accession>A0A317CCI9</accession>
<evidence type="ECO:0000313" key="2">
    <source>
        <dbReference type="Proteomes" id="UP000245506"/>
    </source>
</evidence>
<gene>
    <name evidence="1" type="ORF">DKT75_10505</name>
</gene>
<evidence type="ECO:0000313" key="1">
    <source>
        <dbReference type="EMBL" id="PWQ96405.1"/>
    </source>
</evidence>
<dbReference type="RefSeq" id="WP_109823376.1">
    <property type="nucleotide sequence ID" value="NZ_QGKL01000029.1"/>
</dbReference>
<keyword evidence="2" id="KW-1185">Reference proteome</keyword>
<dbReference type="Proteomes" id="UP000245506">
    <property type="component" value="Unassembled WGS sequence"/>
</dbReference>
<dbReference type="AlphaFoldDB" id="A0A317CCI9"/>
<protein>
    <submittedName>
        <fullName evidence="1">Uncharacterized protein</fullName>
    </submittedName>
</protein>
<comment type="caution">
    <text evidence="1">The sequence shown here is derived from an EMBL/GenBank/DDBJ whole genome shotgun (WGS) entry which is preliminary data.</text>
</comment>
<dbReference type="EMBL" id="QGKL01000029">
    <property type="protein sequence ID" value="PWQ96405.1"/>
    <property type="molecule type" value="Genomic_DNA"/>
</dbReference>
<proteinExistence type="predicted"/>
<organism evidence="1 2">
    <name type="scientific">Leucothrix arctica</name>
    <dbReference type="NCBI Taxonomy" id="1481894"/>
    <lineage>
        <taxon>Bacteria</taxon>
        <taxon>Pseudomonadati</taxon>
        <taxon>Pseudomonadota</taxon>
        <taxon>Gammaproteobacteria</taxon>
        <taxon>Thiotrichales</taxon>
        <taxon>Thiotrichaceae</taxon>
        <taxon>Leucothrix</taxon>
    </lineage>
</organism>
<reference evidence="1 2" key="1">
    <citation type="submission" date="2018-05" db="EMBL/GenBank/DDBJ databases">
        <title>Leucothrix arctica sp. nov., isolated from Arctic seawater.</title>
        <authorList>
            <person name="Choi A."/>
            <person name="Baek K."/>
        </authorList>
    </citation>
    <scope>NUCLEOTIDE SEQUENCE [LARGE SCALE GENOMIC DNA]</scope>
    <source>
        <strain evidence="1 2">IMCC9719</strain>
    </source>
</reference>
<sequence length="203" mass="23476">MNQIITSFTLIILSINTAYACYKKPFTSTEINDYPIERVLSQNGNYLLEMYPAKWIKQGNDFNRITDAIAIVYDVAKDGRMTKLWETKGIYPATYNPKRDSYFPNKYSHYISNDGNKIVSILESRVIRDKTSPLVLIKGKLGAWHRISHDQIKAASIYSCRMHFFRSHELMQNDDLKLENLVASDQLGKSWLIKTDTGQLIRN</sequence>